<proteinExistence type="predicted"/>
<dbReference type="Proteomes" id="UP000582974">
    <property type="component" value="Unassembled WGS sequence"/>
</dbReference>
<dbReference type="EMBL" id="JACCKD010000002">
    <property type="protein sequence ID" value="MBA0125082.1"/>
    <property type="molecule type" value="Genomic_DNA"/>
</dbReference>
<keyword evidence="2" id="KW-1185">Reference proteome</keyword>
<comment type="caution">
    <text evidence="1">The sequence shown here is derived from an EMBL/GenBank/DDBJ whole genome shotgun (WGS) entry which is preliminary data.</text>
</comment>
<evidence type="ECO:0000313" key="2">
    <source>
        <dbReference type="Proteomes" id="UP000582974"/>
    </source>
</evidence>
<name>A0A838A962_9PSEU</name>
<evidence type="ECO:0000313" key="1">
    <source>
        <dbReference type="EMBL" id="MBA0125082.1"/>
    </source>
</evidence>
<organism evidence="1 2">
    <name type="scientific">Haloechinothrix aidingensis</name>
    <dbReference type="NCBI Taxonomy" id="2752311"/>
    <lineage>
        <taxon>Bacteria</taxon>
        <taxon>Bacillati</taxon>
        <taxon>Actinomycetota</taxon>
        <taxon>Actinomycetes</taxon>
        <taxon>Pseudonocardiales</taxon>
        <taxon>Pseudonocardiaceae</taxon>
        <taxon>Haloechinothrix</taxon>
    </lineage>
</organism>
<dbReference type="AlphaFoldDB" id="A0A838A962"/>
<sequence>MFWIWFALIATLPPLLTLPPWGRLQGWLIPRGWQRDPHDMRPRVVATRDGYELDRGGL</sequence>
<protein>
    <submittedName>
        <fullName evidence="1">Uncharacterized protein</fullName>
    </submittedName>
</protein>
<gene>
    <name evidence="1" type="ORF">H0B56_05955</name>
</gene>
<accession>A0A838A962</accession>
<dbReference type="RefSeq" id="WP_180891929.1">
    <property type="nucleotide sequence ID" value="NZ_JACCKD010000002.1"/>
</dbReference>
<reference evidence="1 2" key="1">
    <citation type="submission" date="2020-07" db="EMBL/GenBank/DDBJ databases">
        <title>Genome of Haloechinothrix sp.</title>
        <authorList>
            <person name="Tang S.-K."/>
            <person name="Yang L."/>
            <person name="Zhu W.-Y."/>
        </authorList>
    </citation>
    <scope>NUCLEOTIDE SEQUENCE [LARGE SCALE GENOMIC DNA]</scope>
    <source>
        <strain evidence="1 2">YIM 98757</strain>
    </source>
</reference>